<dbReference type="RefSeq" id="WP_118004593.1">
    <property type="nucleotide sequence ID" value="NZ_QRKN01000022.1"/>
</dbReference>
<dbReference type="GO" id="GO:0005975">
    <property type="term" value="P:carbohydrate metabolic process"/>
    <property type="evidence" value="ECO:0007669"/>
    <property type="project" value="InterPro"/>
</dbReference>
<comment type="caution">
    <text evidence="1">The sequence shown here is derived from an EMBL/GenBank/DDBJ whole genome shotgun (WGS) entry which is preliminary data.</text>
</comment>
<reference evidence="3 4" key="1">
    <citation type="submission" date="2018-08" db="EMBL/GenBank/DDBJ databases">
        <title>A genome reference for cultivated species of the human gut microbiota.</title>
        <authorList>
            <person name="Zou Y."/>
            <person name="Xue W."/>
            <person name="Luo G."/>
        </authorList>
    </citation>
    <scope>NUCLEOTIDE SEQUENCE [LARGE SCALE GENOMIC DNA]</scope>
    <source>
        <strain evidence="1 3">AF18-16LB</strain>
        <strain evidence="2 4">AM16-11</strain>
    </source>
</reference>
<evidence type="ECO:0000313" key="3">
    <source>
        <dbReference type="Proteomes" id="UP000284296"/>
    </source>
</evidence>
<dbReference type="SUPFAM" id="SSF48208">
    <property type="entry name" value="Six-hairpin glycosidases"/>
    <property type="match status" value="1"/>
</dbReference>
<dbReference type="Proteomes" id="UP000285865">
    <property type="component" value="Unassembled WGS sequence"/>
</dbReference>
<dbReference type="InterPro" id="IPR012341">
    <property type="entry name" value="6hp_glycosidase-like_sf"/>
</dbReference>
<evidence type="ECO:0000313" key="1">
    <source>
        <dbReference type="EMBL" id="RGT79705.1"/>
    </source>
</evidence>
<evidence type="ECO:0000313" key="2">
    <source>
        <dbReference type="EMBL" id="RHI17279.1"/>
    </source>
</evidence>
<dbReference type="EMBL" id="QRXG01000024">
    <property type="protein sequence ID" value="RGT79705.1"/>
    <property type="molecule type" value="Genomic_DNA"/>
</dbReference>
<dbReference type="AlphaFoldDB" id="A0A412Q1C8"/>
<name>A0A412Q1C8_9FIRM</name>
<sequence length="675" mass="76934">MGDKPYNAILSSANPYFYLKVKEGQTETGNKESYYGKIPQDDRCTFDISNNKILINMEQFGKIKAANFYRGCYLTDDIPGVWMHKDFSSVSLFYEIFINGHKQIPEEATEYIMDFVDNIFPRTVLSFEDIKVSVVSYAPVSENGNERSNAFVYGICIENLSTRQINGTARIFKEIAPEEELFGNEVSILQGSGREKSEFTLNPLEKIWIPSVIYAPGRYEEAESIRLNSEYWFDQTHSYFRNIIGRLIVEKNPVEGALFERSVMQCFNAIAMNAEGEVVGSNWGSFPATCQIWMKDMYYAFLPFCLLEPDLAWKGAEWFVHYGVRPKGDKCEGGVTHSLGNSLAGILLAGIIFESTGKADFLKNKPEMFSKMNQIMDEVEHVENAEDSLYPSIWISDALALGKYHTGSNICVWKAFQSMAEIYGYVFHDGKKQAYYAEKAKKLKAAIEDKMTVMVDGKRQYLEGIGGVEESQKRWISEENYKKPFLDTALIFLQDVIRDKKINLLMHDGEESDTTLMPFYGYCDYFDESYRNFVNFTVTENPTYDAEIKGIRWGGMSGATFPGFISALSAAEDEESFRGREGRMTELLRLADVDGSWWWWPYSVESQKGEVGRSNGCGKCAWASGVFAVMYITQFLGIRHNGIYNETQVSPMKFLGRFRWENIPFAGGIAIEREE</sequence>
<gene>
    <name evidence="2" type="ORF">DW172_15490</name>
    <name evidence="1" type="ORF">DWX06_12255</name>
</gene>
<evidence type="ECO:0000313" key="4">
    <source>
        <dbReference type="Proteomes" id="UP000285865"/>
    </source>
</evidence>
<dbReference type="EMBL" id="QRKN01000022">
    <property type="protein sequence ID" value="RHI17279.1"/>
    <property type="molecule type" value="Genomic_DNA"/>
</dbReference>
<dbReference type="Gene3D" id="1.50.10.10">
    <property type="match status" value="1"/>
</dbReference>
<dbReference type="Proteomes" id="UP000284296">
    <property type="component" value="Unassembled WGS sequence"/>
</dbReference>
<protein>
    <submittedName>
        <fullName evidence="1">Uncharacterized protein</fullName>
    </submittedName>
</protein>
<dbReference type="InterPro" id="IPR008928">
    <property type="entry name" value="6-hairpin_glycosidase_sf"/>
</dbReference>
<proteinExistence type="predicted"/>
<accession>A0A412Q1C8</accession>
<organism evidence="1 3">
    <name type="scientific">Agathobacter rectalis</name>
    <dbReference type="NCBI Taxonomy" id="39491"/>
    <lineage>
        <taxon>Bacteria</taxon>
        <taxon>Bacillati</taxon>
        <taxon>Bacillota</taxon>
        <taxon>Clostridia</taxon>
        <taxon>Lachnospirales</taxon>
        <taxon>Lachnospiraceae</taxon>
        <taxon>Agathobacter</taxon>
    </lineage>
</organism>